<name>A0ABM1M336_NICVS</name>
<gene>
    <name evidence="9" type="primary">LOC108557103</name>
</gene>
<dbReference type="Pfam" id="PF07690">
    <property type="entry name" value="MFS_1"/>
    <property type="match status" value="1"/>
</dbReference>
<keyword evidence="2 6" id="KW-0812">Transmembrane</keyword>
<feature type="transmembrane region" description="Helical" evidence="6">
    <location>
        <begin position="149"/>
        <end position="173"/>
    </location>
</feature>
<keyword evidence="8" id="KW-1185">Reference proteome</keyword>
<dbReference type="InterPro" id="IPR050382">
    <property type="entry name" value="MFS_Na/Anion_cotransporter"/>
</dbReference>
<feature type="region of interest" description="Disordered" evidence="5">
    <location>
        <begin position="483"/>
        <end position="506"/>
    </location>
</feature>
<dbReference type="GeneID" id="108557103"/>
<feature type="compositionally biased region" description="Polar residues" evidence="5">
    <location>
        <begin position="485"/>
        <end position="496"/>
    </location>
</feature>
<protein>
    <submittedName>
        <fullName evidence="9">Inorganic phosphate cotransporter</fullName>
    </submittedName>
</protein>
<evidence type="ECO:0000256" key="2">
    <source>
        <dbReference type="ARBA" id="ARBA00022692"/>
    </source>
</evidence>
<dbReference type="PANTHER" id="PTHR11662:SF457">
    <property type="entry name" value="MAJOR FACILITATOR SUPERFAMILY TRANSPORTER 3"/>
    <property type="match status" value="1"/>
</dbReference>
<dbReference type="InterPro" id="IPR020846">
    <property type="entry name" value="MFS_dom"/>
</dbReference>
<feature type="transmembrane region" description="Helical" evidence="6">
    <location>
        <begin position="214"/>
        <end position="233"/>
    </location>
</feature>
<evidence type="ECO:0000256" key="6">
    <source>
        <dbReference type="SAM" id="Phobius"/>
    </source>
</evidence>
<feature type="transmembrane region" description="Helical" evidence="6">
    <location>
        <begin position="408"/>
        <end position="429"/>
    </location>
</feature>
<evidence type="ECO:0000313" key="9">
    <source>
        <dbReference type="RefSeq" id="XP_017768986.1"/>
    </source>
</evidence>
<feature type="compositionally biased region" description="Basic and acidic residues" evidence="5">
    <location>
        <begin position="497"/>
        <end position="506"/>
    </location>
</feature>
<evidence type="ECO:0000313" key="8">
    <source>
        <dbReference type="Proteomes" id="UP000695000"/>
    </source>
</evidence>
<proteinExistence type="predicted"/>
<dbReference type="InterPro" id="IPR011701">
    <property type="entry name" value="MFS"/>
</dbReference>
<dbReference type="PANTHER" id="PTHR11662">
    <property type="entry name" value="SOLUTE CARRIER FAMILY 17"/>
    <property type="match status" value="1"/>
</dbReference>
<evidence type="ECO:0000256" key="5">
    <source>
        <dbReference type="SAM" id="MobiDB-lite"/>
    </source>
</evidence>
<feature type="transmembrane region" description="Helical" evidence="6">
    <location>
        <begin position="185"/>
        <end position="208"/>
    </location>
</feature>
<feature type="transmembrane region" description="Helical" evidence="6">
    <location>
        <begin position="269"/>
        <end position="293"/>
    </location>
</feature>
<feature type="transmembrane region" description="Helical" evidence="6">
    <location>
        <begin position="85"/>
        <end position="106"/>
    </location>
</feature>
<dbReference type="RefSeq" id="XP_017768986.1">
    <property type="nucleotide sequence ID" value="XM_017913497.1"/>
</dbReference>
<evidence type="ECO:0000256" key="4">
    <source>
        <dbReference type="ARBA" id="ARBA00023136"/>
    </source>
</evidence>
<reference evidence="9" key="1">
    <citation type="submission" date="2025-08" db="UniProtKB">
        <authorList>
            <consortium name="RefSeq"/>
        </authorList>
    </citation>
    <scope>IDENTIFICATION</scope>
    <source>
        <tissue evidence="9">Whole Larva</tissue>
    </source>
</reference>
<keyword evidence="3 6" id="KW-1133">Transmembrane helix</keyword>
<feature type="transmembrane region" description="Helical" evidence="6">
    <location>
        <begin position="376"/>
        <end position="396"/>
    </location>
</feature>
<feature type="transmembrane region" description="Helical" evidence="6">
    <location>
        <begin position="351"/>
        <end position="370"/>
    </location>
</feature>
<accession>A0ABM1M336</accession>
<evidence type="ECO:0000256" key="1">
    <source>
        <dbReference type="ARBA" id="ARBA00004141"/>
    </source>
</evidence>
<comment type="subcellular location">
    <subcellularLocation>
        <location evidence="1">Membrane</location>
        <topology evidence="1">Multi-pass membrane protein</topology>
    </subcellularLocation>
</comment>
<sequence length="506" mass="55325">MENPTRRNICGKWISARYLLATLGSLGMAIVYGLKVNLSVAIVSMVNHTALRLSNPINEASSLTNDDSCLEPASNSSSSFEDGPFTWPGTMQGAMLSSYFWGYIIAQIPGGRIAELFSAKWTMFFAVAVNVAGTILTPPSARIHFGAALAMRIAEGIGGGVTFPAMHVMLARWAPPKERSVMSNLVYAGTALGTVVSMLSTGVIAASLGWESVFYIMGGFSCVWLVLWGILIADSPEEQTFIDDDEREYIIKSLGPSERKQKLPVPWKSVLTSPAFVAIFIAHTCNNWGWYMVLIELPIYMKSVLKFKITENAVLTAIPFLSMWIFSMILSRTLDVLRGKGVIDTTRARKIATLIASVVPAFCFLLLSYIGCQKIVAVVLMTLAVTAVGGMFCGFLSNHIDIAPNYAGTLMALTNTAATIPGIIVPIFVGKLIQTDPSINSWRIIFWTTIILYTIEIIVYGLFGSGEQQPWNNTYSHEAVEVQPLKQSPTESQNYESTEKAFKDSP</sequence>
<organism evidence="8 9">
    <name type="scientific">Nicrophorus vespilloides</name>
    <name type="common">Boreal carrion beetle</name>
    <dbReference type="NCBI Taxonomy" id="110193"/>
    <lineage>
        <taxon>Eukaryota</taxon>
        <taxon>Metazoa</taxon>
        <taxon>Ecdysozoa</taxon>
        <taxon>Arthropoda</taxon>
        <taxon>Hexapoda</taxon>
        <taxon>Insecta</taxon>
        <taxon>Pterygota</taxon>
        <taxon>Neoptera</taxon>
        <taxon>Endopterygota</taxon>
        <taxon>Coleoptera</taxon>
        <taxon>Polyphaga</taxon>
        <taxon>Staphyliniformia</taxon>
        <taxon>Silphidae</taxon>
        <taxon>Nicrophorinae</taxon>
        <taxon>Nicrophorus</taxon>
    </lineage>
</organism>
<feature type="transmembrane region" description="Helical" evidence="6">
    <location>
        <begin position="444"/>
        <end position="463"/>
    </location>
</feature>
<dbReference type="PROSITE" id="PS50850">
    <property type="entry name" value="MFS"/>
    <property type="match status" value="1"/>
</dbReference>
<feature type="transmembrane region" description="Helical" evidence="6">
    <location>
        <begin position="118"/>
        <end position="137"/>
    </location>
</feature>
<dbReference type="Proteomes" id="UP000695000">
    <property type="component" value="Unplaced"/>
</dbReference>
<evidence type="ECO:0000256" key="3">
    <source>
        <dbReference type="ARBA" id="ARBA00022989"/>
    </source>
</evidence>
<keyword evidence="4 6" id="KW-0472">Membrane</keyword>
<feature type="transmembrane region" description="Helical" evidence="6">
    <location>
        <begin position="313"/>
        <end position="330"/>
    </location>
</feature>
<dbReference type="SUPFAM" id="SSF103473">
    <property type="entry name" value="MFS general substrate transporter"/>
    <property type="match status" value="1"/>
</dbReference>
<dbReference type="InterPro" id="IPR036259">
    <property type="entry name" value="MFS_trans_sf"/>
</dbReference>
<feature type="domain" description="Major facilitator superfamily (MFS) profile" evidence="7">
    <location>
        <begin position="25"/>
        <end position="468"/>
    </location>
</feature>
<feature type="transmembrane region" description="Helical" evidence="6">
    <location>
        <begin position="16"/>
        <end position="34"/>
    </location>
</feature>
<dbReference type="Gene3D" id="1.20.1250.20">
    <property type="entry name" value="MFS general substrate transporter like domains"/>
    <property type="match status" value="2"/>
</dbReference>
<evidence type="ECO:0000259" key="7">
    <source>
        <dbReference type="PROSITE" id="PS50850"/>
    </source>
</evidence>
<dbReference type="CDD" id="cd17318">
    <property type="entry name" value="MFS_SLC17"/>
    <property type="match status" value="1"/>
</dbReference>